<evidence type="ECO:0000256" key="1">
    <source>
        <dbReference type="SAM" id="SignalP"/>
    </source>
</evidence>
<accession>A0A846ZMA9</accession>
<keyword evidence="1" id="KW-0732">Signal</keyword>
<dbReference type="Pfam" id="PF09619">
    <property type="entry name" value="YscW"/>
    <property type="match status" value="1"/>
</dbReference>
<dbReference type="AlphaFoldDB" id="A0A846ZMA9"/>
<organism evidence="2 3">
    <name type="scientific">Oleiagrimonas citrea</name>
    <dbReference type="NCBI Taxonomy" id="1665687"/>
    <lineage>
        <taxon>Bacteria</taxon>
        <taxon>Pseudomonadati</taxon>
        <taxon>Pseudomonadota</taxon>
        <taxon>Gammaproteobacteria</taxon>
        <taxon>Lysobacterales</taxon>
        <taxon>Rhodanobacteraceae</taxon>
        <taxon>Oleiagrimonas</taxon>
    </lineage>
</organism>
<evidence type="ECO:0008006" key="4">
    <source>
        <dbReference type="Google" id="ProtNLM"/>
    </source>
</evidence>
<feature type="chain" id="PRO_5032722306" description="Lipoprotein" evidence="1">
    <location>
        <begin position="19"/>
        <end position="286"/>
    </location>
</feature>
<sequence>MRRIALTLTMLAALGAAGCNKNSSENPNQAAAQAVHSVSGTVGLLKPRELSPQATMKIQLVDGSAEGAQPLATKNISPVKQMPVQFTLDFDGAKINPAHIYLVKVSLVDGERTFSMPVQSPVITRDAPTSQVSIMLAANQTPEEKMMGAFDNLKKNLGAYEISNGRQLEKDVSHGWQTFRSNDSGKIVFVRENTDYGDKGFANTDFAYKDGKPWVVVMQRKPSQNARPSEIMRAGWDADGNLVVKEHVASGKTTVLSDSDATMLKKQAESMLKLAQAKSPAKKKKR</sequence>
<protein>
    <recommendedName>
        <fullName evidence="4">Lipoprotein</fullName>
    </recommendedName>
</protein>
<dbReference type="RefSeq" id="WP_168608943.1">
    <property type="nucleotide sequence ID" value="NZ_JAAZQD010000002.1"/>
</dbReference>
<proteinExistence type="predicted"/>
<dbReference type="EMBL" id="JAAZQD010000002">
    <property type="protein sequence ID" value="NKZ38708.1"/>
    <property type="molecule type" value="Genomic_DNA"/>
</dbReference>
<dbReference type="Proteomes" id="UP000541636">
    <property type="component" value="Unassembled WGS sequence"/>
</dbReference>
<name>A0A846ZMA9_9GAMM</name>
<evidence type="ECO:0000313" key="3">
    <source>
        <dbReference type="Proteomes" id="UP000541636"/>
    </source>
</evidence>
<gene>
    <name evidence="2" type="ORF">HF690_07015</name>
</gene>
<dbReference type="PROSITE" id="PS51257">
    <property type="entry name" value="PROKAR_LIPOPROTEIN"/>
    <property type="match status" value="1"/>
</dbReference>
<feature type="signal peptide" evidence="1">
    <location>
        <begin position="1"/>
        <end position="18"/>
    </location>
</feature>
<evidence type="ECO:0000313" key="2">
    <source>
        <dbReference type="EMBL" id="NKZ38708.1"/>
    </source>
</evidence>
<dbReference type="InterPro" id="IPR039366">
    <property type="entry name" value="Pilotin"/>
</dbReference>
<keyword evidence="3" id="KW-1185">Reference proteome</keyword>
<reference evidence="2 3" key="1">
    <citation type="journal article" date="2017" name="Int. J. Syst. Evol. Microbiol.">
        <title>Oleiagrimonas citrea sp. nov., a marine bacterium isolated from tidal flat sediment and emended description of the genus Oleiagrimonas Fang et al. 2015 and Oleiagrimonas soli.</title>
        <authorList>
            <person name="Yang S.H."/>
            <person name="Seo H.S."/>
            <person name="Seong C.N."/>
            <person name="Kwon K.K."/>
        </authorList>
    </citation>
    <scope>NUCLEOTIDE SEQUENCE [LARGE SCALE GENOMIC DNA]</scope>
    <source>
        <strain evidence="2 3">MEBiC09124</strain>
    </source>
</reference>
<comment type="caution">
    <text evidence="2">The sequence shown here is derived from an EMBL/GenBank/DDBJ whole genome shotgun (WGS) entry which is preliminary data.</text>
</comment>